<reference evidence="2 3" key="1">
    <citation type="submission" date="2008-10" db="EMBL/GenBank/DDBJ databases">
        <title>Draft genome sequence of Desulvovibrio piger (ATCC 29098).</title>
        <authorList>
            <person name="Sudarsanam P."/>
            <person name="Ley R."/>
            <person name="Guruge J."/>
            <person name="Turnbaugh P.J."/>
            <person name="Mahowald M."/>
            <person name="Liep D."/>
            <person name="Gordon J."/>
        </authorList>
    </citation>
    <scope>NUCLEOTIDE SEQUENCE [LARGE SCALE GENOMIC DNA]</scope>
    <source>
        <strain evidence="2 3">ATCC 29098</strain>
    </source>
</reference>
<evidence type="ECO:0000313" key="3">
    <source>
        <dbReference type="Proteomes" id="UP000003676"/>
    </source>
</evidence>
<dbReference type="EMBL" id="ABXU01000030">
    <property type="protein sequence ID" value="EEB33807.1"/>
    <property type="molecule type" value="Genomic_DNA"/>
</dbReference>
<evidence type="ECO:0000256" key="1">
    <source>
        <dbReference type="SAM" id="MobiDB-lite"/>
    </source>
</evidence>
<accession>B6WTB7</accession>
<evidence type="ECO:0000313" key="2">
    <source>
        <dbReference type="EMBL" id="EEB33807.1"/>
    </source>
</evidence>
<proteinExistence type="predicted"/>
<dbReference type="HOGENOM" id="CLU_2933887_0_0_7"/>
<name>B6WTB7_9BACT</name>
<reference evidence="2 3" key="2">
    <citation type="submission" date="2008-10" db="EMBL/GenBank/DDBJ databases">
        <authorList>
            <person name="Fulton L."/>
            <person name="Clifton S."/>
            <person name="Fulton B."/>
            <person name="Xu J."/>
            <person name="Minx P."/>
            <person name="Pepin K.H."/>
            <person name="Johnson M."/>
            <person name="Bhonagiri V."/>
            <person name="Nash W.E."/>
            <person name="Mardis E.R."/>
            <person name="Wilson R.K."/>
        </authorList>
    </citation>
    <scope>NUCLEOTIDE SEQUENCE [LARGE SCALE GENOMIC DNA]</scope>
    <source>
        <strain evidence="2 3">ATCC 29098</strain>
    </source>
</reference>
<dbReference type="AlphaFoldDB" id="B6WTB7"/>
<sequence>MSIERINNDKGYSPENCKWATPKEQAQNRRFRKPKYKEIVYIVGQDGKRRLLKKIPFEDS</sequence>
<comment type="caution">
    <text evidence="2">The sequence shown here is derived from an EMBL/GenBank/DDBJ whole genome shotgun (WGS) entry which is preliminary data.</text>
</comment>
<gene>
    <name evidence="2" type="ORF">DESPIG_01322</name>
</gene>
<feature type="region of interest" description="Disordered" evidence="1">
    <location>
        <begin position="1"/>
        <end position="28"/>
    </location>
</feature>
<organism evidence="2 3">
    <name type="scientific">Desulfovibrio piger ATCC 29098</name>
    <dbReference type="NCBI Taxonomy" id="411464"/>
    <lineage>
        <taxon>Bacteria</taxon>
        <taxon>Pseudomonadati</taxon>
        <taxon>Thermodesulfobacteriota</taxon>
        <taxon>Desulfovibrionia</taxon>
        <taxon>Desulfovibrionales</taxon>
        <taxon>Desulfovibrionaceae</taxon>
        <taxon>Desulfovibrio</taxon>
    </lineage>
</organism>
<dbReference type="Proteomes" id="UP000003676">
    <property type="component" value="Unassembled WGS sequence"/>
</dbReference>
<protein>
    <submittedName>
        <fullName evidence="2">Uncharacterized protein</fullName>
    </submittedName>
</protein>